<dbReference type="AlphaFoldDB" id="A0A5B7IFX8"/>
<reference evidence="2 3" key="1">
    <citation type="submission" date="2019-05" db="EMBL/GenBank/DDBJ databases">
        <title>Another draft genome of Portunus trituberculatus and its Hox gene families provides insights of decapod evolution.</title>
        <authorList>
            <person name="Jeong J.-H."/>
            <person name="Song I."/>
            <person name="Kim S."/>
            <person name="Choi T."/>
            <person name="Kim D."/>
            <person name="Ryu S."/>
            <person name="Kim W."/>
        </authorList>
    </citation>
    <scope>NUCLEOTIDE SEQUENCE [LARGE SCALE GENOMIC DNA]</scope>
    <source>
        <tissue evidence="2">Muscle</tissue>
    </source>
</reference>
<organism evidence="2 3">
    <name type="scientific">Portunus trituberculatus</name>
    <name type="common">Swimming crab</name>
    <name type="synonym">Neptunus trituberculatus</name>
    <dbReference type="NCBI Taxonomy" id="210409"/>
    <lineage>
        <taxon>Eukaryota</taxon>
        <taxon>Metazoa</taxon>
        <taxon>Ecdysozoa</taxon>
        <taxon>Arthropoda</taxon>
        <taxon>Crustacea</taxon>
        <taxon>Multicrustacea</taxon>
        <taxon>Malacostraca</taxon>
        <taxon>Eumalacostraca</taxon>
        <taxon>Eucarida</taxon>
        <taxon>Decapoda</taxon>
        <taxon>Pleocyemata</taxon>
        <taxon>Brachyura</taxon>
        <taxon>Eubrachyura</taxon>
        <taxon>Portunoidea</taxon>
        <taxon>Portunidae</taxon>
        <taxon>Portuninae</taxon>
        <taxon>Portunus</taxon>
    </lineage>
</organism>
<feature type="compositionally biased region" description="Basic residues" evidence="1">
    <location>
        <begin position="21"/>
        <end position="33"/>
    </location>
</feature>
<evidence type="ECO:0000313" key="2">
    <source>
        <dbReference type="EMBL" id="MPC80487.1"/>
    </source>
</evidence>
<sequence length="98" mass="10527">MNVLKAETSNSSNATPVQIPKIHRVGVKKKHSKLNTGVTSKPAIKTRDTTWRAAVLCPLPLSTTDAALRVGLREASTDHSRAPPASRAHQRLVGHTST</sequence>
<gene>
    <name evidence="2" type="ORF">E2C01_075067</name>
</gene>
<comment type="caution">
    <text evidence="2">The sequence shown here is derived from an EMBL/GenBank/DDBJ whole genome shotgun (WGS) entry which is preliminary data.</text>
</comment>
<protein>
    <submittedName>
        <fullName evidence="2">Uncharacterized protein</fullName>
    </submittedName>
</protein>
<evidence type="ECO:0000313" key="3">
    <source>
        <dbReference type="Proteomes" id="UP000324222"/>
    </source>
</evidence>
<feature type="region of interest" description="Disordered" evidence="1">
    <location>
        <begin position="1"/>
        <end position="41"/>
    </location>
</feature>
<evidence type="ECO:0000256" key="1">
    <source>
        <dbReference type="SAM" id="MobiDB-lite"/>
    </source>
</evidence>
<accession>A0A5B7IFX8</accession>
<dbReference type="EMBL" id="VSRR010054167">
    <property type="protein sequence ID" value="MPC80487.1"/>
    <property type="molecule type" value="Genomic_DNA"/>
</dbReference>
<proteinExistence type="predicted"/>
<keyword evidence="3" id="KW-1185">Reference proteome</keyword>
<name>A0A5B7IFX8_PORTR</name>
<dbReference type="Proteomes" id="UP000324222">
    <property type="component" value="Unassembled WGS sequence"/>
</dbReference>
<feature type="region of interest" description="Disordered" evidence="1">
    <location>
        <begin position="73"/>
        <end position="98"/>
    </location>
</feature>
<feature type="compositionally biased region" description="Polar residues" evidence="1">
    <location>
        <begin position="7"/>
        <end position="16"/>
    </location>
</feature>